<evidence type="ECO:0000313" key="2">
    <source>
        <dbReference type="Proteomes" id="UP000324222"/>
    </source>
</evidence>
<accession>A0A5B7JCQ6</accession>
<evidence type="ECO:0000313" key="1">
    <source>
        <dbReference type="EMBL" id="MPC94520.1"/>
    </source>
</evidence>
<keyword evidence="2" id="KW-1185">Reference proteome</keyword>
<gene>
    <name evidence="1" type="ORF">E2C01_089693</name>
</gene>
<organism evidence="1 2">
    <name type="scientific">Portunus trituberculatus</name>
    <name type="common">Swimming crab</name>
    <name type="synonym">Neptunus trituberculatus</name>
    <dbReference type="NCBI Taxonomy" id="210409"/>
    <lineage>
        <taxon>Eukaryota</taxon>
        <taxon>Metazoa</taxon>
        <taxon>Ecdysozoa</taxon>
        <taxon>Arthropoda</taxon>
        <taxon>Crustacea</taxon>
        <taxon>Multicrustacea</taxon>
        <taxon>Malacostraca</taxon>
        <taxon>Eumalacostraca</taxon>
        <taxon>Eucarida</taxon>
        <taxon>Decapoda</taxon>
        <taxon>Pleocyemata</taxon>
        <taxon>Brachyura</taxon>
        <taxon>Eubrachyura</taxon>
        <taxon>Portunoidea</taxon>
        <taxon>Portunidae</taxon>
        <taxon>Portuninae</taxon>
        <taxon>Portunus</taxon>
    </lineage>
</organism>
<comment type="caution">
    <text evidence="1">The sequence shown here is derived from an EMBL/GenBank/DDBJ whole genome shotgun (WGS) entry which is preliminary data.</text>
</comment>
<dbReference type="EMBL" id="VSRR010098897">
    <property type="protein sequence ID" value="MPC94520.1"/>
    <property type="molecule type" value="Genomic_DNA"/>
</dbReference>
<protein>
    <submittedName>
        <fullName evidence="1">Uncharacterized protein</fullName>
    </submittedName>
</protein>
<proteinExistence type="predicted"/>
<name>A0A5B7JCQ6_PORTR</name>
<sequence>MIKCERLKWTPRDGVRTVIKWNCEGVRQSGSEVEVVMCGVTDPLTEADWYLGGLAEGGMTRAGVKGARC</sequence>
<dbReference type="AlphaFoldDB" id="A0A5B7JCQ6"/>
<dbReference type="Proteomes" id="UP000324222">
    <property type="component" value="Unassembled WGS sequence"/>
</dbReference>
<reference evidence="1 2" key="1">
    <citation type="submission" date="2019-05" db="EMBL/GenBank/DDBJ databases">
        <title>Another draft genome of Portunus trituberculatus and its Hox gene families provides insights of decapod evolution.</title>
        <authorList>
            <person name="Jeong J.-H."/>
            <person name="Song I."/>
            <person name="Kim S."/>
            <person name="Choi T."/>
            <person name="Kim D."/>
            <person name="Ryu S."/>
            <person name="Kim W."/>
        </authorList>
    </citation>
    <scope>NUCLEOTIDE SEQUENCE [LARGE SCALE GENOMIC DNA]</scope>
    <source>
        <tissue evidence="1">Muscle</tissue>
    </source>
</reference>